<name>A0ABP6Q9X5_9ACTN</name>
<dbReference type="RefSeq" id="WP_344825965.1">
    <property type="nucleotide sequence ID" value="NZ_BAAAUV010000005.1"/>
</dbReference>
<dbReference type="EMBL" id="BAAAUV010000005">
    <property type="protein sequence ID" value="GAA3207021.1"/>
    <property type="molecule type" value="Genomic_DNA"/>
</dbReference>
<dbReference type="PANTHER" id="PTHR48081:SF8">
    <property type="entry name" value="ALPHA_BETA HYDROLASE FOLD-3 DOMAIN-CONTAINING PROTEIN-RELATED"/>
    <property type="match status" value="1"/>
</dbReference>
<dbReference type="InterPro" id="IPR050300">
    <property type="entry name" value="GDXG_lipolytic_enzyme"/>
</dbReference>
<feature type="domain" description="Alpha/beta hydrolase fold-3" evidence="3">
    <location>
        <begin position="79"/>
        <end position="287"/>
    </location>
</feature>
<reference evidence="5" key="1">
    <citation type="journal article" date="2019" name="Int. J. Syst. Evol. Microbiol.">
        <title>The Global Catalogue of Microorganisms (GCM) 10K type strain sequencing project: providing services to taxonomists for standard genome sequencing and annotation.</title>
        <authorList>
            <consortium name="The Broad Institute Genomics Platform"/>
            <consortium name="The Broad Institute Genome Sequencing Center for Infectious Disease"/>
            <person name="Wu L."/>
            <person name="Ma J."/>
        </authorList>
    </citation>
    <scope>NUCLEOTIDE SEQUENCE [LARGE SCALE GENOMIC DNA]</scope>
    <source>
        <strain evidence="5">JCM 9377</strain>
    </source>
</reference>
<protein>
    <submittedName>
        <fullName evidence="4">Alpha/beta hydrolase</fullName>
    </submittedName>
</protein>
<proteinExistence type="inferred from homology"/>
<evidence type="ECO:0000256" key="1">
    <source>
        <dbReference type="ARBA" id="ARBA00010515"/>
    </source>
</evidence>
<keyword evidence="5" id="KW-1185">Reference proteome</keyword>
<dbReference type="PROSITE" id="PS01173">
    <property type="entry name" value="LIPASE_GDXG_HIS"/>
    <property type="match status" value="1"/>
</dbReference>
<dbReference type="Gene3D" id="3.40.50.1820">
    <property type="entry name" value="alpha/beta hydrolase"/>
    <property type="match status" value="1"/>
</dbReference>
<gene>
    <name evidence="4" type="ORF">GCM10010468_22870</name>
</gene>
<comment type="similarity">
    <text evidence="1">Belongs to the 'GDXG' lipolytic enzyme family.</text>
</comment>
<comment type="caution">
    <text evidence="4">The sequence shown here is derived from an EMBL/GenBank/DDBJ whole genome shotgun (WGS) entry which is preliminary data.</text>
</comment>
<evidence type="ECO:0000313" key="4">
    <source>
        <dbReference type="EMBL" id="GAA3207021.1"/>
    </source>
</evidence>
<dbReference type="SUPFAM" id="SSF53474">
    <property type="entry name" value="alpha/beta-Hydrolases"/>
    <property type="match status" value="1"/>
</dbReference>
<evidence type="ECO:0000256" key="2">
    <source>
        <dbReference type="ARBA" id="ARBA00022801"/>
    </source>
</evidence>
<dbReference type="Pfam" id="PF07859">
    <property type="entry name" value="Abhydrolase_3"/>
    <property type="match status" value="1"/>
</dbReference>
<accession>A0ABP6Q9X5</accession>
<evidence type="ECO:0000313" key="5">
    <source>
        <dbReference type="Proteomes" id="UP001501237"/>
    </source>
</evidence>
<organism evidence="4 5">
    <name type="scientific">Actinocorallia longicatena</name>
    <dbReference type="NCBI Taxonomy" id="111803"/>
    <lineage>
        <taxon>Bacteria</taxon>
        <taxon>Bacillati</taxon>
        <taxon>Actinomycetota</taxon>
        <taxon>Actinomycetes</taxon>
        <taxon>Streptosporangiales</taxon>
        <taxon>Thermomonosporaceae</taxon>
        <taxon>Actinocorallia</taxon>
    </lineage>
</organism>
<dbReference type="Proteomes" id="UP001501237">
    <property type="component" value="Unassembled WGS sequence"/>
</dbReference>
<sequence>MTEHVLEPAAQRLADATAKPPHLYELGALGARKVLADLQAGPPGLPAVDEKWITVPAEVGDVRVRIVRPAGASGPLPTVLYVHGGGWVIGDAGTHDRLVRRLAVGTGAAVVFVEYDRSPEARYPVAVEQAYATARWITREGASEGLDASRLAVAGDSVGGNMTAALTILAKRRGDVTFVHQSLYYPVTDAAQDTASYREFADGPYLTAKAMAWFWDAYTTDPAQREEITASPLRATLDDLAGLPPALVIVDECDVLRDEGEAYARRLLAAGVPTTSVRVNGTLHDFMMLNPLSETRASRVATALAVAALQIALTSGKA</sequence>
<dbReference type="InterPro" id="IPR013094">
    <property type="entry name" value="AB_hydrolase_3"/>
</dbReference>
<dbReference type="PANTHER" id="PTHR48081">
    <property type="entry name" value="AB HYDROLASE SUPERFAMILY PROTEIN C4A8.06C"/>
    <property type="match status" value="1"/>
</dbReference>
<keyword evidence="2 4" id="KW-0378">Hydrolase</keyword>
<evidence type="ECO:0000259" key="3">
    <source>
        <dbReference type="Pfam" id="PF07859"/>
    </source>
</evidence>
<dbReference type="InterPro" id="IPR029058">
    <property type="entry name" value="AB_hydrolase_fold"/>
</dbReference>
<dbReference type="GO" id="GO:0016787">
    <property type="term" value="F:hydrolase activity"/>
    <property type="evidence" value="ECO:0007669"/>
    <property type="project" value="UniProtKB-KW"/>
</dbReference>
<dbReference type="InterPro" id="IPR002168">
    <property type="entry name" value="Lipase_GDXG_HIS_AS"/>
</dbReference>